<evidence type="ECO:0000256" key="5">
    <source>
        <dbReference type="ARBA" id="ARBA00023136"/>
    </source>
</evidence>
<feature type="domain" description="Major facilitator superfamily (MFS) profile" evidence="7">
    <location>
        <begin position="59"/>
        <end position="476"/>
    </location>
</feature>
<dbReference type="SUPFAM" id="SSF103473">
    <property type="entry name" value="MFS general substrate transporter"/>
    <property type="match status" value="1"/>
</dbReference>
<dbReference type="PANTHER" id="PTHR43791">
    <property type="entry name" value="PERMEASE-RELATED"/>
    <property type="match status" value="1"/>
</dbReference>
<feature type="transmembrane region" description="Helical" evidence="6">
    <location>
        <begin position="59"/>
        <end position="84"/>
    </location>
</feature>
<dbReference type="GeneID" id="90040874"/>
<gene>
    <name evidence="8" type="ORF">BZA70DRAFT_72750</name>
</gene>
<accession>A0ABR1F1J9</accession>
<reference evidence="8 9" key="1">
    <citation type="submission" date="2024-03" db="EMBL/GenBank/DDBJ databases">
        <title>Genome-scale model development and genomic sequencing of the oleaginous clade Lipomyces.</title>
        <authorList>
            <consortium name="Lawrence Berkeley National Laboratory"/>
            <person name="Czajka J.J."/>
            <person name="Han Y."/>
            <person name="Kim J."/>
            <person name="Mondo S.J."/>
            <person name="Hofstad B.A."/>
            <person name="Robles A."/>
            <person name="Haridas S."/>
            <person name="Riley R."/>
            <person name="LaButti K."/>
            <person name="Pangilinan J."/>
            <person name="Andreopoulos W."/>
            <person name="Lipzen A."/>
            <person name="Yan J."/>
            <person name="Wang M."/>
            <person name="Ng V."/>
            <person name="Grigoriev I.V."/>
            <person name="Spatafora J.W."/>
            <person name="Magnuson J.K."/>
            <person name="Baker S.E."/>
            <person name="Pomraning K.R."/>
        </authorList>
    </citation>
    <scope>NUCLEOTIDE SEQUENCE [LARGE SCALE GENOMIC DNA]</scope>
    <source>
        <strain evidence="8 9">Phaff 52-87</strain>
    </source>
</reference>
<name>A0ABR1F1J9_9ASCO</name>
<sequence>MTDDRALEHNKLDVAHIDDFDHVHVERVDKEVAQYVLDEAVVIDDETNSYLKRKIDRRILPVMIITYFLQALDKGTLSFASIMGIKEETNLAGQEYQWLTTCTYLAVMIWEFPTNWIVQRVPIGKYLALNIVCWSISLGAHAAAKNFTHLVVVRTFLGFFECSCQPIFVVLSSMWYRREEQAATVAFWYMMNGGQQIVGGILAYCFTLIQGAALYNWQILFLTYGCISLVWGVFVGWWMPDSPMRAKCFSEEEKKLMIERVRANQTGLQNKQFRREQMIEALLDPQCWAYPFVQFFTALPTSGLGAFANIIISSFGFTVLQTQLLAMVLGAYLIIILLSSAWLSKRFKQNIFIMISFVIPSIIGTVVLMTVVNDGTVTRRAALLFCYYLTLSFWAASTLGLSMLSRNVAGQTKKTTAIAMNFVGWAVGNTVGPQVFRTTDSPRYMTAFGVHMGCYGLLIIMLVGLRFWLVSQNNKKDKMLQTGEALPDVDLTHAFEDLTDRENPNFRYLF</sequence>
<feature type="transmembrane region" description="Helical" evidence="6">
    <location>
        <begin position="448"/>
        <end position="469"/>
    </location>
</feature>
<dbReference type="Proteomes" id="UP001498771">
    <property type="component" value="Unassembled WGS sequence"/>
</dbReference>
<dbReference type="EMBL" id="JBBJBU010000011">
    <property type="protein sequence ID" value="KAK7203701.1"/>
    <property type="molecule type" value="Genomic_DNA"/>
</dbReference>
<evidence type="ECO:0000259" key="7">
    <source>
        <dbReference type="PROSITE" id="PS50850"/>
    </source>
</evidence>
<dbReference type="Gene3D" id="1.20.1250.20">
    <property type="entry name" value="MFS general substrate transporter like domains"/>
    <property type="match status" value="2"/>
</dbReference>
<dbReference type="InterPro" id="IPR020846">
    <property type="entry name" value="MFS_dom"/>
</dbReference>
<feature type="transmembrane region" description="Helical" evidence="6">
    <location>
        <begin position="288"/>
        <end position="312"/>
    </location>
</feature>
<keyword evidence="4 6" id="KW-1133">Transmembrane helix</keyword>
<feature type="transmembrane region" description="Helical" evidence="6">
    <location>
        <begin position="324"/>
        <end position="344"/>
    </location>
</feature>
<evidence type="ECO:0000313" key="8">
    <source>
        <dbReference type="EMBL" id="KAK7203701.1"/>
    </source>
</evidence>
<keyword evidence="2" id="KW-0813">Transport</keyword>
<evidence type="ECO:0000256" key="3">
    <source>
        <dbReference type="ARBA" id="ARBA00022692"/>
    </source>
</evidence>
<keyword evidence="9" id="KW-1185">Reference proteome</keyword>
<evidence type="ECO:0000256" key="4">
    <source>
        <dbReference type="ARBA" id="ARBA00022989"/>
    </source>
</evidence>
<feature type="transmembrane region" description="Helical" evidence="6">
    <location>
        <begin position="96"/>
        <end position="114"/>
    </location>
</feature>
<dbReference type="InterPro" id="IPR011701">
    <property type="entry name" value="MFS"/>
</dbReference>
<dbReference type="RefSeq" id="XP_064766734.1">
    <property type="nucleotide sequence ID" value="XM_064915362.1"/>
</dbReference>
<dbReference type="InterPro" id="IPR036259">
    <property type="entry name" value="MFS_trans_sf"/>
</dbReference>
<comment type="subcellular location">
    <subcellularLocation>
        <location evidence="1">Membrane</location>
        <topology evidence="1">Multi-pass membrane protein</topology>
    </subcellularLocation>
</comment>
<keyword evidence="3 6" id="KW-0812">Transmembrane</keyword>
<feature type="transmembrane region" description="Helical" evidence="6">
    <location>
        <begin position="351"/>
        <end position="369"/>
    </location>
</feature>
<evidence type="ECO:0000256" key="6">
    <source>
        <dbReference type="SAM" id="Phobius"/>
    </source>
</evidence>
<evidence type="ECO:0000256" key="2">
    <source>
        <dbReference type="ARBA" id="ARBA00022448"/>
    </source>
</evidence>
<comment type="caution">
    <text evidence="8">The sequence shown here is derived from an EMBL/GenBank/DDBJ whole genome shotgun (WGS) entry which is preliminary data.</text>
</comment>
<keyword evidence="5 6" id="KW-0472">Membrane</keyword>
<feature type="transmembrane region" description="Helical" evidence="6">
    <location>
        <begin position="416"/>
        <end position="436"/>
    </location>
</feature>
<feature type="transmembrane region" description="Helical" evidence="6">
    <location>
        <begin position="221"/>
        <end position="239"/>
    </location>
</feature>
<evidence type="ECO:0000256" key="1">
    <source>
        <dbReference type="ARBA" id="ARBA00004141"/>
    </source>
</evidence>
<feature type="transmembrane region" description="Helical" evidence="6">
    <location>
        <begin position="156"/>
        <end position="176"/>
    </location>
</feature>
<dbReference type="PROSITE" id="PS50850">
    <property type="entry name" value="MFS"/>
    <property type="match status" value="1"/>
</dbReference>
<evidence type="ECO:0000313" key="9">
    <source>
        <dbReference type="Proteomes" id="UP001498771"/>
    </source>
</evidence>
<feature type="transmembrane region" description="Helical" evidence="6">
    <location>
        <begin position="381"/>
        <end position="404"/>
    </location>
</feature>
<organism evidence="8 9">
    <name type="scientific">Myxozyma melibiosi</name>
    <dbReference type="NCBI Taxonomy" id="54550"/>
    <lineage>
        <taxon>Eukaryota</taxon>
        <taxon>Fungi</taxon>
        <taxon>Dikarya</taxon>
        <taxon>Ascomycota</taxon>
        <taxon>Saccharomycotina</taxon>
        <taxon>Lipomycetes</taxon>
        <taxon>Lipomycetales</taxon>
        <taxon>Lipomycetaceae</taxon>
        <taxon>Myxozyma</taxon>
    </lineage>
</organism>
<feature type="transmembrane region" description="Helical" evidence="6">
    <location>
        <begin position="126"/>
        <end position="144"/>
    </location>
</feature>
<dbReference type="PANTHER" id="PTHR43791:SF63">
    <property type="entry name" value="HIGH AFFINITY CYSTEINE TRANSPORTER"/>
    <property type="match status" value="1"/>
</dbReference>
<dbReference type="Pfam" id="PF07690">
    <property type="entry name" value="MFS_1"/>
    <property type="match status" value="1"/>
</dbReference>
<protein>
    <submittedName>
        <fullName evidence="8">Major facilitator superfamily domain-containing protein</fullName>
    </submittedName>
</protein>
<proteinExistence type="predicted"/>